<gene>
    <name evidence="1" type="ORF">MOQ_000778</name>
</gene>
<dbReference type="AlphaFoldDB" id="K2MUU0"/>
<comment type="caution">
    <text evidence="1">The sequence shown here is derived from an EMBL/GenBank/DDBJ whole genome shotgun (WGS) entry which is preliminary data.</text>
</comment>
<evidence type="ECO:0000313" key="2">
    <source>
        <dbReference type="Proteomes" id="UP000007350"/>
    </source>
</evidence>
<sequence>MCQASPVFASHTRDAALPAVQHKTMKSRKGLAAQRAVMAERENVKKVMEARRLTEQSPLGFWWRWQEAMTHYRLLCVKTDTTQTSLLRRYCRLFTSIAGEGDTLTTFMRALTTTHPILPSESWTFVAAHFFPYSLRPSKQTPMREEGNTHAEPSLDIVDVRLREAWQRYDLQCVQPAIAATTVQPNDDRPFQQGTKQEVSISAATLPRLTRGVAQLTNVIAKPTSLQMSSLSQLKTSEE</sequence>
<reference evidence="1 2" key="1">
    <citation type="journal article" date="2012" name="BMC Genomics">
        <title>Comparative genomic analysis of human infective Trypanosoma cruzi lineages with the bat-restricted subspecies T. cruzi marinkellei.</title>
        <authorList>
            <person name="Franzen O."/>
            <person name="Talavera-Lopez C."/>
            <person name="Ochaya S."/>
            <person name="Butler C.E."/>
            <person name="Messenger L.A."/>
            <person name="Lewis M.D."/>
            <person name="Llewellyn M.S."/>
            <person name="Marinkelle C.J."/>
            <person name="Tyler K.M."/>
            <person name="Miles M.A."/>
            <person name="Andersson B."/>
        </authorList>
    </citation>
    <scope>NUCLEOTIDE SEQUENCE [LARGE SCALE GENOMIC DNA]</scope>
    <source>
        <strain evidence="1 2">B7</strain>
    </source>
</reference>
<dbReference type="OrthoDB" id="253013at2759"/>
<dbReference type="Proteomes" id="UP000007350">
    <property type="component" value="Unassembled WGS sequence"/>
</dbReference>
<feature type="non-terminal residue" evidence="1">
    <location>
        <position position="239"/>
    </location>
</feature>
<proteinExistence type="predicted"/>
<name>K2MUU0_TRYCR</name>
<accession>K2MUU0</accession>
<dbReference type="EMBL" id="AHKC01002018">
    <property type="protein sequence ID" value="EKF39003.1"/>
    <property type="molecule type" value="Genomic_DNA"/>
</dbReference>
<evidence type="ECO:0000313" key="1">
    <source>
        <dbReference type="EMBL" id="EKF39003.1"/>
    </source>
</evidence>
<protein>
    <submittedName>
        <fullName evidence="1">Uncharacterized protein</fullName>
    </submittedName>
</protein>
<organism evidence="1 2">
    <name type="scientific">Trypanosoma cruzi marinkellei</name>
    <dbReference type="NCBI Taxonomy" id="85056"/>
    <lineage>
        <taxon>Eukaryota</taxon>
        <taxon>Discoba</taxon>
        <taxon>Euglenozoa</taxon>
        <taxon>Kinetoplastea</taxon>
        <taxon>Metakinetoplastina</taxon>
        <taxon>Trypanosomatida</taxon>
        <taxon>Trypanosomatidae</taxon>
        <taxon>Trypanosoma</taxon>
        <taxon>Schizotrypanum</taxon>
    </lineage>
</organism>
<keyword evidence="2" id="KW-1185">Reference proteome</keyword>